<dbReference type="Proteomes" id="UP001596434">
    <property type="component" value="Unassembled WGS sequence"/>
</dbReference>
<proteinExistence type="predicted"/>
<gene>
    <name evidence="2" type="ORF">ACFQKE_01685</name>
</gene>
<feature type="compositionally biased region" description="Low complexity" evidence="1">
    <location>
        <begin position="45"/>
        <end position="66"/>
    </location>
</feature>
<evidence type="ECO:0000256" key="1">
    <source>
        <dbReference type="SAM" id="MobiDB-lite"/>
    </source>
</evidence>
<dbReference type="EMBL" id="JBHTAT010000001">
    <property type="protein sequence ID" value="MFC7254028.1"/>
    <property type="molecule type" value="Genomic_DNA"/>
</dbReference>
<evidence type="ECO:0000313" key="2">
    <source>
        <dbReference type="EMBL" id="MFC7254028.1"/>
    </source>
</evidence>
<keyword evidence="3" id="KW-1185">Reference proteome</keyword>
<name>A0ABD5ZVF5_9EURY</name>
<protein>
    <submittedName>
        <fullName evidence="2">Uncharacterized protein</fullName>
    </submittedName>
</protein>
<dbReference type="PROSITE" id="PS51257">
    <property type="entry name" value="PROKAR_LIPOPROTEIN"/>
    <property type="match status" value="1"/>
</dbReference>
<sequence length="320" mass="34729">MDRRAFLVALTPFVAGCFGGQPSDSNATATASPTETPEPTPTETPEPTATPTATATPEPEASSEAAQQIGEARDQLTEAVYVYTGGVTDDLLSVTAETESFRARDVLLSLDGIQRALVEADSEATTEEQRATVESLDTMQRFLTQATDAQSWLIDGHDALSEAYSHMDDNDLDAAEDDVERVETAAEEVSEPTGILEEEMDVDAASVVDVVGENEYEEKVSQLVEEADVLSSLGDAAADLRNGISMVVRARDEVDDDRTDRAADTADRAYDVLNDVEDRVDDLLDDFPERADAFEDVADDMRYLASRQADDADTIYEQYS</sequence>
<accession>A0ABD5ZVF5</accession>
<dbReference type="RefSeq" id="WP_379702205.1">
    <property type="nucleotide sequence ID" value="NZ_JBHTAT010000001.1"/>
</dbReference>
<feature type="region of interest" description="Disordered" evidence="1">
    <location>
        <begin position="17"/>
        <end position="71"/>
    </location>
</feature>
<comment type="caution">
    <text evidence="2">The sequence shown here is derived from an EMBL/GenBank/DDBJ whole genome shotgun (WGS) entry which is preliminary data.</text>
</comment>
<dbReference type="AlphaFoldDB" id="A0ABD5ZVF5"/>
<evidence type="ECO:0000313" key="3">
    <source>
        <dbReference type="Proteomes" id="UP001596434"/>
    </source>
</evidence>
<dbReference type="GeneID" id="96952322"/>
<organism evidence="2 3">
    <name type="scientific">Haloplanus litoreus</name>
    <dbReference type="NCBI Taxonomy" id="767515"/>
    <lineage>
        <taxon>Archaea</taxon>
        <taxon>Methanobacteriati</taxon>
        <taxon>Methanobacteriota</taxon>
        <taxon>Stenosarchaea group</taxon>
        <taxon>Halobacteria</taxon>
        <taxon>Halobacteriales</taxon>
        <taxon>Haloferacaceae</taxon>
        <taxon>Haloplanus</taxon>
    </lineage>
</organism>
<reference evidence="2 3" key="1">
    <citation type="journal article" date="2019" name="Int. J. Syst. Evol. Microbiol.">
        <title>The Global Catalogue of Microorganisms (GCM) 10K type strain sequencing project: providing services to taxonomists for standard genome sequencing and annotation.</title>
        <authorList>
            <consortium name="The Broad Institute Genomics Platform"/>
            <consortium name="The Broad Institute Genome Sequencing Center for Infectious Disease"/>
            <person name="Wu L."/>
            <person name="Ma J."/>
        </authorList>
    </citation>
    <scope>NUCLEOTIDE SEQUENCE [LARGE SCALE GENOMIC DNA]</scope>
    <source>
        <strain evidence="2 3">GX21</strain>
    </source>
</reference>